<sequence>MDDGSGPNLPDDLLHLICIELAERFDFNTLYSCAVSSKHLAGAGALANLYRISHDSPVKGGGNEALPFAEQELNVQRWSILWRTIILSSFDETPRLTLFPYSRYLKALDMKDLSYLLEDDKFRGKIAKNFFQGKLQRFNINQDALHRAGKPRRAPRLDTRKIISDIGDLITEQAPMLEALSEPIIGDMFSTALLRWAPRLSKLQELQFWNGKALEDETIQNLLCAHCPQLNKLSIFQWSGDAADRHLGQFLNTLRQNSLTEFQNISNCGIGLETCLGLGSHGKSLKTLKLALTAEGLPGLGVLKDCTSMETFELEDLRPPNDLQTSHNDIFLDMVEWLKQCSSLREISLTNFVSAPALLEAILSGSDIQLEKLEINATKEDCLYVVKDHQAFHLALSQQRNLRSLLLKANPDPPSRDDLEILCSTLCALTELRELKLSRTSDYFTDSHVHMLAQSLVNLEDLYVSGYGITDNALISVSSLGNLKSANFSGLTYFTKDGLLNFVDRLGPGNQGLAVFVDAADPDRGLTDMAQDQVREALAEKVQGRFEYQLLRDPNMSEFDQSDSD</sequence>
<evidence type="ECO:0000313" key="1">
    <source>
        <dbReference type="EMBL" id="KAK8192509.1"/>
    </source>
</evidence>
<organism evidence="1 2">
    <name type="scientific">Zalaria obscura</name>
    <dbReference type="NCBI Taxonomy" id="2024903"/>
    <lineage>
        <taxon>Eukaryota</taxon>
        <taxon>Fungi</taxon>
        <taxon>Dikarya</taxon>
        <taxon>Ascomycota</taxon>
        <taxon>Pezizomycotina</taxon>
        <taxon>Dothideomycetes</taxon>
        <taxon>Dothideomycetidae</taxon>
        <taxon>Dothideales</taxon>
        <taxon>Zalariaceae</taxon>
        <taxon>Zalaria</taxon>
    </lineage>
</organism>
<gene>
    <name evidence="1" type="ORF">M8818_007679</name>
</gene>
<reference evidence="1" key="1">
    <citation type="submission" date="2024-02" db="EMBL/GenBank/DDBJ databases">
        <title>Metagenome Assembled Genome of Zalaria obscura JY119.</title>
        <authorList>
            <person name="Vighnesh L."/>
            <person name="Jagadeeshwari U."/>
            <person name="Venkata Ramana C."/>
            <person name="Sasikala C."/>
        </authorList>
    </citation>
    <scope>NUCLEOTIDE SEQUENCE</scope>
    <source>
        <strain evidence="1">JY119</strain>
    </source>
</reference>
<comment type="caution">
    <text evidence="1">The sequence shown here is derived from an EMBL/GenBank/DDBJ whole genome shotgun (WGS) entry which is preliminary data.</text>
</comment>
<accession>A0ACC3S2H4</accession>
<protein>
    <submittedName>
        <fullName evidence="1">Uncharacterized protein</fullName>
    </submittedName>
</protein>
<proteinExistence type="predicted"/>
<name>A0ACC3S2H4_9PEZI</name>
<dbReference type="Proteomes" id="UP001320706">
    <property type="component" value="Unassembled WGS sequence"/>
</dbReference>
<keyword evidence="2" id="KW-1185">Reference proteome</keyword>
<dbReference type="EMBL" id="JAMKPW020000044">
    <property type="protein sequence ID" value="KAK8192509.1"/>
    <property type="molecule type" value="Genomic_DNA"/>
</dbReference>
<evidence type="ECO:0000313" key="2">
    <source>
        <dbReference type="Proteomes" id="UP001320706"/>
    </source>
</evidence>